<name>A0A4Y9ZBQ3_9AGAM</name>
<reference evidence="2 3" key="1">
    <citation type="submission" date="2019-02" db="EMBL/GenBank/DDBJ databases">
        <title>Genome sequencing of the rare red list fungi Dentipellis fragilis.</title>
        <authorList>
            <person name="Buettner E."/>
            <person name="Kellner H."/>
        </authorList>
    </citation>
    <scope>NUCLEOTIDE SEQUENCE [LARGE SCALE GENOMIC DNA]</scope>
    <source>
        <strain evidence="2 3">DSM 105465</strain>
    </source>
</reference>
<feature type="compositionally biased region" description="Basic and acidic residues" evidence="1">
    <location>
        <begin position="116"/>
        <end position="126"/>
    </location>
</feature>
<protein>
    <submittedName>
        <fullName evidence="2">Uncharacterized protein</fullName>
    </submittedName>
</protein>
<sequence>MLRHSEILWKTLGRGHRDVTRLMVARSPGHDVAPDDQVIPTRPWSTRNGVMSIPGYRQRRINTSLALLHFPQPTYTNILIQQTPSPTHIFIMTDAGRQSFTDKVSNAVKPDSQKTTSEHLGDKVTGKADSAASTAQPESQKSYTQKASDAVTGNKNDNSESLTGKAKHALGLGQGHK</sequence>
<keyword evidence="3" id="KW-1185">Reference proteome</keyword>
<gene>
    <name evidence="2" type="ORF">EVG20_g799</name>
</gene>
<dbReference type="EMBL" id="SEOQ01000021">
    <property type="protein sequence ID" value="TFY72225.1"/>
    <property type="molecule type" value="Genomic_DNA"/>
</dbReference>
<feature type="compositionally biased region" description="Polar residues" evidence="1">
    <location>
        <begin position="131"/>
        <end position="162"/>
    </location>
</feature>
<dbReference type="Gene3D" id="6.10.250.2440">
    <property type="match status" value="2"/>
</dbReference>
<dbReference type="STRING" id="205917.A0A4Y9ZBQ3"/>
<dbReference type="Proteomes" id="UP000298327">
    <property type="component" value="Unassembled WGS sequence"/>
</dbReference>
<dbReference type="OrthoDB" id="2348401at2759"/>
<accession>A0A4Y9ZBQ3</accession>
<evidence type="ECO:0000256" key="1">
    <source>
        <dbReference type="SAM" id="MobiDB-lite"/>
    </source>
</evidence>
<evidence type="ECO:0000313" key="2">
    <source>
        <dbReference type="EMBL" id="TFY72225.1"/>
    </source>
</evidence>
<comment type="caution">
    <text evidence="2">The sequence shown here is derived from an EMBL/GenBank/DDBJ whole genome shotgun (WGS) entry which is preliminary data.</text>
</comment>
<dbReference type="Pfam" id="PF04119">
    <property type="entry name" value="HSP9_HSP12"/>
    <property type="match status" value="1"/>
</dbReference>
<proteinExistence type="predicted"/>
<dbReference type="AlphaFoldDB" id="A0A4Y9ZBQ3"/>
<organism evidence="2 3">
    <name type="scientific">Dentipellis fragilis</name>
    <dbReference type="NCBI Taxonomy" id="205917"/>
    <lineage>
        <taxon>Eukaryota</taxon>
        <taxon>Fungi</taxon>
        <taxon>Dikarya</taxon>
        <taxon>Basidiomycota</taxon>
        <taxon>Agaricomycotina</taxon>
        <taxon>Agaricomycetes</taxon>
        <taxon>Russulales</taxon>
        <taxon>Hericiaceae</taxon>
        <taxon>Dentipellis</taxon>
    </lineage>
</organism>
<dbReference type="InterPro" id="IPR007250">
    <property type="entry name" value="HSP9_HSP12"/>
</dbReference>
<feature type="region of interest" description="Disordered" evidence="1">
    <location>
        <begin position="107"/>
        <end position="177"/>
    </location>
</feature>
<evidence type="ECO:0000313" key="3">
    <source>
        <dbReference type="Proteomes" id="UP000298327"/>
    </source>
</evidence>